<dbReference type="Pfam" id="PF15676">
    <property type="entry name" value="S6OS1"/>
    <property type="match status" value="1"/>
</dbReference>
<dbReference type="Proteomes" id="UP000822369">
    <property type="component" value="Chromosome 9"/>
</dbReference>
<feature type="region of interest" description="Disordered" evidence="2">
    <location>
        <begin position="449"/>
        <end position="468"/>
    </location>
</feature>
<dbReference type="GO" id="GO:0010705">
    <property type="term" value="P:meiotic DNA double-strand break processing involved in reciprocal meiotic recombination"/>
    <property type="evidence" value="ECO:0007669"/>
    <property type="project" value="TreeGrafter"/>
</dbReference>
<sequence>MSDEVFLTELNGLLFQLGLNNRELSQKKNEITQQIGEHSLEIDETKSHIETLQGHVKKLEEEINVKHSRILKNKENANGMKATSSLLFQYEQMTKADLESRKASYNSDLEVYEEKISSSRKTLESYKERYFKNPLAQKLLKLQGESDEIRSRIKACNDQIMAKQKEMEHLRDPAAKLSSSEKLSDSGLGQQPTAYEEQSEHQTEENETSAINDISSQHLDQTAERETYAVANFEEDREQNKVQDFPTCLNSPEDPNKELWSYQQMEEKSQADEIDSEAQNRETSKENQVLENKMAVLDVEDVLEEEMETRAPSEEEQAPTEEDHQEVFVFPQSSHQQDNPEPLTGRTASLASTPTFTFNPSPTGSPHRDTSEAKSPHFLFASTSNASTPGFPGFGFDVGSSQEEDSSFAFTGSLFSEKAILCMTFISDPEFLFDQPDKSEDFQFAFAAKSPQPAGKENKDEFPFSFNF</sequence>
<keyword evidence="1" id="KW-0175">Coiled coil</keyword>
<dbReference type="GO" id="GO:0007129">
    <property type="term" value="P:homologous chromosome pairing at meiosis"/>
    <property type="evidence" value="ECO:0007669"/>
    <property type="project" value="TreeGrafter"/>
</dbReference>
<feature type="coiled-coil region" evidence="1">
    <location>
        <begin position="21"/>
        <end position="69"/>
    </location>
</feature>
<dbReference type="PANTHER" id="PTHR35449">
    <property type="entry name" value="PROTEIN SIX6OS1"/>
    <property type="match status" value="1"/>
</dbReference>
<feature type="region of interest" description="Disordered" evidence="2">
    <location>
        <begin position="165"/>
        <end position="210"/>
    </location>
</feature>
<dbReference type="PANTHER" id="PTHR35449:SF1">
    <property type="entry name" value="PROTEIN SIX6OS1"/>
    <property type="match status" value="1"/>
</dbReference>
<gene>
    <name evidence="3" type="ORF">G4P62_013807</name>
</gene>
<organism evidence="3 4">
    <name type="scientific">Nothobranchius furzeri</name>
    <name type="common">Turquoise killifish</name>
    <dbReference type="NCBI Taxonomy" id="105023"/>
    <lineage>
        <taxon>Eukaryota</taxon>
        <taxon>Metazoa</taxon>
        <taxon>Chordata</taxon>
        <taxon>Craniata</taxon>
        <taxon>Vertebrata</taxon>
        <taxon>Euteleostomi</taxon>
        <taxon>Actinopterygii</taxon>
        <taxon>Neopterygii</taxon>
        <taxon>Teleostei</taxon>
        <taxon>Neoteleostei</taxon>
        <taxon>Acanthomorphata</taxon>
        <taxon>Ovalentaria</taxon>
        <taxon>Atherinomorphae</taxon>
        <taxon>Cyprinodontiformes</taxon>
        <taxon>Nothobranchiidae</taxon>
        <taxon>Nothobranchius</taxon>
    </lineage>
</organism>
<evidence type="ECO:0000256" key="2">
    <source>
        <dbReference type="SAM" id="MobiDB-lite"/>
    </source>
</evidence>
<feature type="region of interest" description="Disordered" evidence="2">
    <location>
        <begin position="233"/>
        <end position="289"/>
    </location>
</feature>
<feature type="compositionally biased region" description="Low complexity" evidence="2">
    <location>
        <begin position="352"/>
        <end position="365"/>
    </location>
</feature>
<evidence type="ECO:0000313" key="4">
    <source>
        <dbReference type="Proteomes" id="UP000822369"/>
    </source>
</evidence>
<dbReference type="EMBL" id="JAAVVJ010000009">
    <property type="protein sequence ID" value="KAF7216007.1"/>
    <property type="molecule type" value="Genomic_DNA"/>
</dbReference>
<reference evidence="3" key="1">
    <citation type="submission" date="2020-03" db="EMBL/GenBank/DDBJ databases">
        <title>Intra-Species Differences in Population Size shape Life History and Genome Evolution.</title>
        <authorList>
            <person name="Willemsen D."/>
            <person name="Cui R."/>
            <person name="Valenzano D.R."/>
        </authorList>
    </citation>
    <scope>NUCLEOTIDE SEQUENCE</scope>
    <source>
        <strain evidence="3">GRZ</strain>
        <tissue evidence="3">Whole</tissue>
    </source>
</reference>
<feature type="compositionally biased region" description="Polar residues" evidence="2">
    <location>
        <begin position="177"/>
        <end position="193"/>
    </location>
</feature>
<dbReference type="AlphaFoldDB" id="A0A9D3BMZ0"/>
<feature type="coiled-coil region" evidence="1">
    <location>
        <begin position="95"/>
        <end position="129"/>
    </location>
</feature>
<feature type="region of interest" description="Disordered" evidence="2">
    <location>
        <begin position="305"/>
        <end position="324"/>
    </location>
</feature>
<comment type="caution">
    <text evidence="3">The sequence shown here is derived from an EMBL/GenBank/DDBJ whole genome shotgun (WGS) entry which is preliminary data.</text>
</comment>
<name>A0A9D3BMZ0_NOTFU</name>
<proteinExistence type="predicted"/>
<evidence type="ECO:0000313" key="3">
    <source>
        <dbReference type="EMBL" id="KAF7216007.1"/>
    </source>
</evidence>
<protein>
    <submittedName>
        <fullName evidence="3">Transcript variant X1</fullName>
    </submittedName>
</protein>
<feature type="region of interest" description="Disordered" evidence="2">
    <location>
        <begin position="351"/>
        <end position="373"/>
    </location>
</feature>
<accession>A0A9D3BMZ0</accession>
<dbReference type="GO" id="GO:0000801">
    <property type="term" value="C:central element"/>
    <property type="evidence" value="ECO:0007669"/>
    <property type="project" value="TreeGrafter"/>
</dbReference>
<evidence type="ECO:0000256" key="1">
    <source>
        <dbReference type="SAM" id="Coils"/>
    </source>
</evidence>
<dbReference type="GO" id="GO:0048477">
    <property type="term" value="P:oogenesis"/>
    <property type="evidence" value="ECO:0007669"/>
    <property type="project" value="TreeGrafter"/>
</dbReference>
<dbReference type="InterPro" id="IPR031380">
    <property type="entry name" value="SIX6OS1"/>
</dbReference>
<dbReference type="GO" id="GO:0007283">
    <property type="term" value="P:spermatogenesis"/>
    <property type="evidence" value="ECO:0007669"/>
    <property type="project" value="TreeGrafter"/>
</dbReference>
<feature type="compositionally biased region" description="Basic and acidic residues" evidence="2">
    <location>
        <begin position="165"/>
        <end position="174"/>
    </location>
</feature>